<evidence type="ECO:0000256" key="1">
    <source>
        <dbReference type="PROSITE-ProRule" id="PRU00042"/>
    </source>
</evidence>
<dbReference type="EMBL" id="CAMXCT010006113">
    <property type="protein sequence ID" value="CAI4013974.1"/>
    <property type="molecule type" value="Genomic_DNA"/>
</dbReference>
<accession>A0A9P1DP94</accession>
<evidence type="ECO:0000259" key="4">
    <source>
        <dbReference type="PROSITE" id="PS50157"/>
    </source>
</evidence>
<dbReference type="InterPro" id="IPR044288">
    <property type="entry name" value="ZNF598/HEL2"/>
</dbReference>
<evidence type="ECO:0000259" key="3">
    <source>
        <dbReference type="PROSITE" id="PS50089"/>
    </source>
</evidence>
<proteinExistence type="predicted"/>
<dbReference type="OrthoDB" id="341587at2759"/>
<dbReference type="EMBL" id="CAMXCT030006113">
    <property type="protein sequence ID" value="CAL4801286.1"/>
    <property type="molecule type" value="Genomic_DNA"/>
</dbReference>
<feature type="domain" description="RING-type" evidence="3">
    <location>
        <begin position="517"/>
        <end position="559"/>
    </location>
</feature>
<keyword evidence="1" id="KW-0863">Zinc-finger</keyword>
<dbReference type="Proteomes" id="UP001152797">
    <property type="component" value="Unassembled WGS sequence"/>
</dbReference>
<dbReference type="EMBL" id="CAMXCT020006113">
    <property type="protein sequence ID" value="CAL1167349.1"/>
    <property type="molecule type" value="Genomic_DNA"/>
</dbReference>
<dbReference type="SMART" id="SM00184">
    <property type="entry name" value="RING"/>
    <property type="match status" value="1"/>
</dbReference>
<dbReference type="GO" id="GO:0072344">
    <property type="term" value="P:rescue of stalled ribosome"/>
    <property type="evidence" value="ECO:0007669"/>
    <property type="project" value="InterPro"/>
</dbReference>
<keyword evidence="8" id="KW-1185">Reference proteome</keyword>
<feature type="region of interest" description="Disordered" evidence="2">
    <location>
        <begin position="402"/>
        <end position="444"/>
    </location>
</feature>
<dbReference type="SMART" id="SM00368">
    <property type="entry name" value="LRR_RI"/>
    <property type="match status" value="4"/>
</dbReference>
<evidence type="ECO:0000313" key="7">
    <source>
        <dbReference type="EMBL" id="CAL4801286.1"/>
    </source>
</evidence>
<dbReference type="InterPro" id="IPR001841">
    <property type="entry name" value="Znf_RING"/>
</dbReference>
<feature type="region of interest" description="Disordered" evidence="2">
    <location>
        <begin position="805"/>
        <end position="908"/>
    </location>
</feature>
<dbReference type="PROSITE" id="PS50089">
    <property type="entry name" value="ZF_RING_2"/>
    <property type="match status" value="1"/>
</dbReference>
<gene>
    <name evidence="5" type="ORF">C1SCF055_LOCUS38907</name>
</gene>
<feature type="compositionally biased region" description="Basic and acidic residues" evidence="2">
    <location>
        <begin position="426"/>
        <end position="442"/>
    </location>
</feature>
<keyword evidence="1" id="KW-0479">Metal-binding</keyword>
<dbReference type="SUPFAM" id="SSF52047">
    <property type="entry name" value="RNI-like"/>
    <property type="match status" value="1"/>
</dbReference>
<organism evidence="5">
    <name type="scientific">Cladocopium goreaui</name>
    <dbReference type="NCBI Taxonomy" id="2562237"/>
    <lineage>
        <taxon>Eukaryota</taxon>
        <taxon>Sar</taxon>
        <taxon>Alveolata</taxon>
        <taxon>Dinophyceae</taxon>
        <taxon>Suessiales</taxon>
        <taxon>Symbiodiniaceae</taxon>
        <taxon>Cladocopium</taxon>
    </lineage>
</organism>
<feature type="domain" description="C2H2-type" evidence="4">
    <location>
        <begin position="690"/>
        <end position="713"/>
    </location>
</feature>
<dbReference type="PROSITE" id="PS00028">
    <property type="entry name" value="ZINC_FINGER_C2H2_1"/>
    <property type="match status" value="1"/>
</dbReference>
<feature type="region of interest" description="Disordered" evidence="2">
    <location>
        <begin position="1232"/>
        <end position="1269"/>
    </location>
</feature>
<dbReference type="PROSITE" id="PS50157">
    <property type="entry name" value="ZINC_FINGER_C2H2_2"/>
    <property type="match status" value="1"/>
</dbReference>
<dbReference type="AlphaFoldDB" id="A0A9P1DP94"/>
<dbReference type="GO" id="GO:0016567">
    <property type="term" value="P:protein ubiquitination"/>
    <property type="evidence" value="ECO:0007669"/>
    <property type="project" value="TreeGrafter"/>
</dbReference>
<feature type="compositionally biased region" description="Acidic residues" evidence="2">
    <location>
        <begin position="402"/>
        <end position="425"/>
    </location>
</feature>
<evidence type="ECO:0000256" key="2">
    <source>
        <dbReference type="SAM" id="MobiDB-lite"/>
    </source>
</evidence>
<dbReference type="InterPro" id="IPR001611">
    <property type="entry name" value="Leu-rich_rpt"/>
</dbReference>
<evidence type="ECO:0000313" key="5">
    <source>
        <dbReference type="EMBL" id="CAI4013974.1"/>
    </source>
</evidence>
<dbReference type="PANTHER" id="PTHR22938">
    <property type="entry name" value="ZINC FINGER PROTEIN 598"/>
    <property type="match status" value="1"/>
</dbReference>
<keyword evidence="1" id="KW-0862">Zinc</keyword>
<dbReference type="Pfam" id="PF25447">
    <property type="entry name" value="RING_ZNF598"/>
    <property type="match status" value="1"/>
</dbReference>
<feature type="region of interest" description="Disordered" evidence="2">
    <location>
        <begin position="1046"/>
        <end position="1072"/>
    </location>
</feature>
<dbReference type="InterPro" id="IPR013083">
    <property type="entry name" value="Znf_RING/FYVE/PHD"/>
</dbReference>
<feature type="region of interest" description="Disordered" evidence="2">
    <location>
        <begin position="301"/>
        <end position="331"/>
    </location>
</feature>
<comment type="caution">
    <text evidence="5">The sequence shown here is derived from an EMBL/GenBank/DDBJ whole genome shotgun (WGS) entry which is preliminary data.</text>
</comment>
<dbReference type="PANTHER" id="PTHR22938:SF0">
    <property type="entry name" value="E3 UBIQUITIN-PROTEIN LIGASE ZNF598"/>
    <property type="match status" value="1"/>
</dbReference>
<dbReference type="Pfam" id="PF13516">
    <property type="entry name" value="LRR_6"/>
    <property type="match status" value="3"/>
</dbReference>
<reference evidence="6" key="2">
    <citation type="submission" date="2024-04" db="EMBL/GenBank/DDBJ databases">
        <authorList>
            <person name="Chen Y."/>
            <person name="Shah S."/>
            <person name="Dougan E. K."/>
            <person name="Thang M."/>
            <person name="Chan C."/>
        </authorList>
    </citation>
    <scope>NUCLEOTIDE SEQUENCE [LARGE SCALE GENOMIC DNA]</scope>
</reference>
<dbReference type="GO" id="GO:0061630">
    <property type="term" value="F:ubiquitin protein ligase activity"/>
    <property type="evidence" value="ECO:0007669"/>
    <property type="project" value="InterPro"/>
</dbReference>
<dbReference type="InterPro" id="IPR013087">
    <property type="entry name" value="Znf_C2H2_type"/>
</dbReference>
<dbReference type="SMART" id="SM00355">
    <property type="entry name" value="ZnF_C2H2"/>
    <property type="match status" value="4"/>
</dbReference>
<dbReference type="InterPro" id="IPR032675">
    <property type="entry name" value="LRR_dom_sf"/>
</dbReference>
<feature type="compositionally biased region" description="Basic and acidic residues" evidence="2">
    <location>
        <begin position="1248"/>
        <end position="1260"/>
    </location>
</feature>
<name>A0A9P1DP94_9DINO</name>
<dbReference type="GO" id="GO:0008270">
    <property type="term" value="F:zinc ion binding"/>
    <property type="evidence" value="ECO:0007669"/>
    <property type="project" value="UniProtKB-KW"/>
</dbReference>
<dbReference type="Gene3D" id="3.30.40.10">
    <property type="entry name" value="Zinc/RING finger domain, C3HC4 (zinc finger)"/>
    <property type="match status" value="1"/>
</dbReference>
<feature type="compositionally biased region" description="Polar residues" evidence="2">
    <location>
        <begin position="851"/>
        <end position="860"/>
    </location>
</feature>
<feature type="compositionally biased region" description="Low complexity" evidence="2">
    <location>
        <begin position="877"/>
        <end position="899"/>
    </location>
</feature>
<evidence type="ECO:0000313" key="8">
    <source>
        <dbReference type="Proteomes" id="UP001152797"/>
    </source>
</evidence>
<evidence type="ECO:0000313" key="6">
    <source>
        <dbReference type="EMBL" id="CAL1167349.1"/>
    </source>
</evidence>
<dbReference type="Gene3D" id="3.80.10.10">
    <property type="entry name" value="Ribonuclease Inhibitor"/>
    <property type="match status" value="1"/>
</dbReference>
<sequence length="1269" mass="141313">MLDLDMPLPEAALRISDENYWKRRTQAKHPNAQVERHGLSWKQTYLELELQQALERVPITVEYGNPELEALKQQVMASRLYIYQLHITQFPSHLDLSFIFDALPALCTFSITYGNKRLGMDYERAMFGMKISDAQYLARDIRVSQTLVSLSLPCNMIDDELVKVLMGGLSYAHMLTHLDLSHNKIGDRGARRLASLLDPDYCLQAVDLSDNQIHANGCMHLGAHLAENITCQVLNLRLNRCEDNGVSHLFQDMCVNKHLQSLNIACNDLTVRCLPYLNAMLAENGTLIELDISANPLHQEEEEAAQGVGNAAAPEQTMSSPPEDSFDNGEDDLLAGLQVSSAQLVVFAKCVMRSPALLRVDLRSCGLPPELHERVSTAVKHRELVAKGIPVEAYERAKEVAEAEEAAAAAEEELAQGEEEEGEEKVEEKEPEEKADETEKPEAGSVVVLGTWGATFGHIDHKGADVSDESEILIHATNSSIGTVKQCELCERLRARDTETKCRALRGWVDWHSLNGCLICCQDRPRYTAVGSCGHTEVCWICAVRLRAIVKDFRCPVCKEELNEIYLGNDPNKALKELNKGQPLKGPKEPKLGLVFASESVKEDVERLFDYRCWHQRCLQNKECFPTIEALQRHLETEHGRQFCPTCLQGRKVFLFEQLLYQPNDLKRHHDDGDRACTVGPSLPQSPPHARCNFCKRSFYSEEDLLEHMHTKHQLCGICERQGRKGEFYQDYGYLSVHYEEEHYVCRHENCRREAYRLVAFANEDDLWMHEIKEHSTKLSQKASKRGTRLAMGATSYREVQAEAREARRNTQRTQRSTATLEAVTGQVRFMRTRGQPPAPPESDWPKLQEESGSSGSQVDQARYPPRAVKQQERRATALAAAPAGPAGPATATPAASSRPSRDPVREQHRALAQLLAVAVQRIDQTGIDLVAALEQEEWRAKNRRFKRDLEEQLGPTELQHFKEFSMQYRYNLRDAETSAGQTGSAAAATYAQRVMEVFATTMAKSGEAVAAELLCDLVLLLPDEAPRHLLYQALDDLSRREAAAAAPPAAPATTATAKAPPAAKAAPKAAQAKARSAAKAPVLSRQLEETLEAMPMSRSCRGGRLSFLSALNAVMDVMSAGTGTAPVPLQALRRCVKQLDGQQAESLELMHQHLVDAGGSTLDFEPMDRLLSLRPLLQLKLGSASGSSGADRDRSWWEWKEAAAAAVQRMGVEERKAVQLYVSLASKHLEESGAGYPAKAPPLAPAWEKRKQPSHRNEDFPALPSGQR</sequence>
<dbReference type="GO" id="GO:0043022">
    <property type="term" value="F:ribosome binding"/>
    <property type="evidence" value="ECO:0007669"/>
    <property type="project" value="TreeGrafter"/>
</dbReference>
<reference evidence="5" key="1">
    <citation type="submission" date="2022-10" db="EMBL/GenBank/DDBJ databases">
        <authorList>
            <person name="Chen Y."/>
            <person name="Dougan E. K."/>
            <person name="Chan C."/>
            <person name="Rhodes N."/>
            <person name="Thang M."/>
        </authorList>
    </citation>
    <scope>NUCLEOTIDE SEQUENCE</scope>
</reference>
<protein>
    <submittedName>
        <fullName evidence="7">T-complex-associated testis-expressed protein 1</fullName>
    </submittedName>
</protein>